<dbReference type="Proteomes" id="UP000053424">
    <property type="component" value="Unassembled WGS sequence"/>
</dbReference>
<sequence>MAPKSVRCSAVDPFRKACRETPKEGSEWCPRHNQERIKLYLGYKAHHAVLNTFPENTICTDGRAVRECKSYETVKGWGNALRRKYILLTRCIQSRAYFTERFFGNDMDFGHKTFWQSLKKQVNEIEELLENVECRAYELLLASQNALWVLDQKHDQAPEQCSAFDDEPFPELQGTPTDFVADQKYKPQNTKPATEKCGVFDDKPLSKPQEKVTPEATVALEDIEDPIDVAIREKRVELWEMIWTRLARYCAPTKSRYYKERLAVIWACVCRAVWTDPSLMLVAQNFRSAESLLNASNLDLPTVERLWNAIKDLYVDDVRAAIDDVLHPVRPTGEYVVVLGTRIHKELADVALPLHDWGHMTAVAPCYSCIRKACKTVDDIVTFTRYVILSCTFLPQPNLRYDFEYDGFPMLALCGFIPNDITDPGPRFIIEKDNAYGKFYKPRWTEIKTNPVICVGLSLTDPKSQEFLNACLRHQDLEVLFRKGRDGRVIRSMDFCAQRRRTAETRAALKDMPWDSVKLFVDEGVLGKALPIVTLGRRLDDCFQVGIIDDGDGDMHDFVDKLLQIWLDIYDVKDAPELFREIGIPYLENYEVEMDMGARKTCSDFVILSNTAPDVLISYKHLWGRAPREGQLVDDKMNTM</sequence>
<evidence type="ECO:0000313" key="2">
    <source>
        <dbReference type="Proteomes" id="UP000053424"/>
    </source>
</evidence>
<proteinExistence type="predicted"/>
<protein>
    <submittedName>
        <fullName evidence="1">Uncharacterized protein</fullName>
    </submittedName>
</protein>
<accession>A0A0C2XWU6</accession>
<organism evidence="1 2">
    <name type="scientific">Hebeloma cylindrosporum</name>
    <dbReference type="NCBI Taxonomy" id="76867"/>
    <lineage>
        <taxon>Eukaryota</taxon>
        <taxon>Fungi</taxon>
        <taxon>Dikarya</taxon>
        <taxon>Basidiomycota</taxon>
        <taxon>Agaricomycotina</taxon>
        <taxon>Agaricomycetes</taxon>
        <taxon>Agaricomycetidae</taxon>
        <taxon>Agaricales</taxon>
        <taxon>Agaricineae</taxon>
        <taxon>Hymenogastraceae</taxon>
        <taxon>Hebeloma</taxon>
    </lineage>
</organism>
<dbReference type="STRING" id="686832.A0A0C2XWU6"/>
<dbReference type="HOGENOM" id="CLU_462355_0_0_1"/>
<reference evidence="1 2" key="1">
    <citation type="submission" date="2014-04" db="EMBL/GenBank/DDBJ databases">
        <authorList>
            <consortium name="DOE Joint Genome Institute"/>
            <person name="Kuo A."/>
            <person name="Gay G."/>
            <person name="Dore J."/>
            <person name="Kohler A."/>
            <person name="Nagy L.G."/>
            <person name="Floudas D."/>
            <person name="Copeland A."/>
            <person name="Barry K.W."/>
            <person name="Cichocki N."/>
            <person name="Veneault-Fourrey C."/>
            <person name="LaButti K."/>
            <person name="Lindquist E.A."/>
            <person name="Lipzen A."/>
            <person name="Lundell T."/>
            <person name="Morin E."/>
            <person name="Murat C."/>
            <person name="Sun H."/>
            <person name="Tunlid A."/>
            <person name="Henrissat B."/>
            <person name="Grigoriev I.V."/>
            <person name="Hibbett D.S."/>
            <person name="Martin F."/>
            <person name="Nordberg H.P."/>
            <person name="Cantor M.N."/>
            <person name="Hua S.X."/>
        </authorList>
    </citation>
    <scope>NUCLEOTIDE SEQUENCE [LARGE SCALE GENOMIC DNA]</scope>
    <source>
        <strain evidence="2">h7</strain>
    </source>
</reference>
<dbReference type="AlphaFoldDB" id="A0A0C2XWU6"/>
<keyword evidence="2" id="KW-1185">Reference proteome</keyword>
<name>A0A0C2XWU6_HEBCY</name>
<dbReference type="EMBL" id="KN831778">
    <property type="protein sequence ID" value="KIM42093.1"/>
    <property type="molecule type" value="Genomic_DNA"/>
</dbReference>
<reference evidence="2" key="2">
    <citation type="submission" date="2015-01" db="EMBL/GenBank/DDBJ databases">
        <title>Evolutionary Origins and Diversification of the Mycorrhizal Mutualists.</title>
        <authorList>
            <consortium name="DOE Joint Genome Institute"/>
            <consortium name="Mycorrhizal Genomics Consortium"/>
            <person name="Kohler A."/>
            <person name="Kuo A."/>
            <person name="Nagy L.G."/>
            <person name="Floudas D."/>
            <person name="Copeland A."/>
            <person name="Barry K.W."/>
            <person name="Cichocki N."/>
            <person name="Veneault-Fourrey C."/>
            <person name="LaButti K."/>
            <person name="Lindquist E.A."/>
            <person name="Lipzen A."/>
            <person name="Lundell T."/>
            <person name="Morin E."/>
            <person name="Murat C."/>
            <person name="Riley R."/>
            <person name="Ohm R."/>
            <person name="Sun H."/>
            <person name="Tunlid A."/>
            <person name="Henrissat B."/>
            <person name="Grigoriev I.V."/>
            <person name="Hibbett D.S."/>
            <person name="Martin F."/>
        </authorList>
    </citation>
    <scope>NUCLEOTIDE SEQUENCE [LARGE SCALE GENOMIC DNA]</scope>
    <source>
        <strain evidence="2">h7</strain>
    </source>
</reference>
<evidence type="ECO:0000313" key="1">
    <source>
        <dbReference type="EMBL" id="KIM42093.1"/>
    </source>
</evidence>
<dbReference type="OrthoDB" id="2851073at2759"/>
<gene>
    <name evidence="1" type="ORF">M413DRAFT_444562</name>
</gene>